<dbReference type="AlphaFoldDB" id="A0A7D6VT76"/>
<organism evidence="2 3">
    <name type="scientific">Clostridium intestinale</name>
    <dbReference type="NCBI Taxonomy" id="36845"/>
    <lineage>
        <taxon>Bacteria</taxon>
        <taxon>Bacillati</taxon>
        <taxon>Bacillota</taxon>
        <taxon>Clostridia</taxon>
        <taxon>Eubacteriales</taxon>
        <taxon>Clostridiaceae</taxon>
        <taxon>Clostridium</taxon>
    </lineage>
</organism>
<dbReference type="EMBL" id="CP059378">
    <property type="protein sequence ID" value="QLY82296.1"/>
    <property type="molecule type" value="Genomic_DNA"/>
</dbReference>
<dbReference type="KEGG" id="cint:HZF06_06360"/>
<evidence type="ECO:0000259" key="1">
    <source>
        <dbReference type="Pfam" id="PF12728"/>
    </source>
</evidence>
<evidence type="ECO:0000313" key="3">
    <source>
        <dbReference type="Proteomes" id="UP000512286"/>
    </source>
</evidence>
<dbReference type="InterPro" id="IPR041657">
    <property type="entry name" value="HTH_17"/>
</dbReference>
<gene>
    <name evidence="2" type="ORF">HZF06_06360</name>
</gene>
<reference evidence="2 3" key="1">
    <citation type="submission" date="2020-07" db="EMBL/GenBank/DDBJ databases">
        <title>Electron transfer.</title>
        <authorList>
            <person name="Huang L."/>
            <person name="Liu X."/>
            <person name="Zhou S."/>
        </authorList>
    </citation>
    <scope>NUCLEOTIDE SEQUENCE [LARGE SCALE GENOMIC DNA]</scope>
    <source>
        <strain evidence="2 3">Lx1</strain>
    </source>
</reference>
<sequence length="68" mass="7918">MTVQEYRERLKKKTCNIQELSEILGVSKDKARRLTHIEGFPKIKIGRDIRIILGKLDGFLEEHIGEIL</sequence>
<accession>A0A7D6VT76</accession>
<dbReference type="Pfam" id="PF12728">
    <property type="entry name" value="HTH_17"/>
    <property type="match status" value="1"/>
</dbReference>
<protein>
    <submittedName>
        <fullName evidence="2">Helix-turn-helix domain-containing protein</fullName>
    </submittedName>
</protein>
<proteinExistence type="predicted"/>
<dbReference type="Proteomes" id="UP000512286">
    <property type="component" value="Chromosome"/>
</dbReference>
<feature type="domain" description="Helix-turn-helix" evidence="1">
    <location>
        <begin position="16"/>
        <end position="63"/>
    </location>
</feature>
<evidence type="ECO:0000313" key="2">
    <source>
        <dbReference type="EMBL" id="QLY82296.1"/>
    </source>
</evidence>
<name>A0A7D6VT76_9CLOT</name>